<evidence type="ECO:0000313" key="3">
    <source>
        <dbReference type="EMBL" id="ABO95897.1"/>
    </source>
</evidence>
<keyword evidence="2" id="KW-1133">Transmembrane helix</keyword>
<protein>
    <submittedName>
        <fullName evidence="3">Uncharacterized protein</fullName>
    </submittedName>
</protein>
<gene>
    <name evidence="3" type="ORF">OSTLU_31389</name>
</gene>
<keyword evidence="4" id="KW-1185">Reference proteome</keyword>
<dbReference type="Proteomes" id="UP000001568">
    <property type="component" value="Chromosome 4"/>
</dbReference>
<dbReference type="Gramene" id="ABO95897">
    <property type="protein sequence ID" value="ABO95897"/>
    <property type="gene ID" value="OSTLU_31389"/>
</dbReference>
<keyword evidence="2" id="KW-0812">Transmembrane</keyword>
<dbReference type="RefSeq" id="XP_001417604.1">
    <property type="nucleotide sequence ID" value="XM_001417567.1"/>
</dbReference>
<evidence type="ECO:0000256" key="1">
    <source>
        <dbReference type="SAM" id="MobiDB-lite"/>
    </source>
</evidence>
<feature type="transmembrane region" description="Helical" evidence="2">
    <location>
        <begin position="44"/>
        <end position="71"/>
    </location>
</feature>
<dbReference type="OrthoDB" id="10518943at2759"/>
<dbReference type="OMA" id="WAMFGES"/>
<dbReference type="GeneID" id="5001545"/>
<reference evidence="3 4" key="1">
    <citation type="journal article" date="2007" name="Proc. Natl. Acad. Sci. U.S.A.">
        <title>The tiny eukaryote Ostreococcus provides genomic insights into the paradox of plankton speciation.</title>
        <authorList>
            <person name="Palenik B."/>
            <person name="Grimwood J."/>
            <person name="Aerts A."/>
            <person name="Rouze P."/>
            <person name="Salamov A."/>
            <person name="Putnam N."/>
            <person name="Dupont C."/>
            <person name="Jorgensen R."/>
            <person name="Derelle E."/>
            <person name="Rombauts S."/>
            <person name="Zhou K."/>
            <person name="Otillar R."/>
            <person name="Merchant S.S."/>
            <person name="Podell S."/>
            <person name="Gaasterland T."/>
            <person name="Napoli C."/>
            <person name="Gendler K."/>
            <person name="Manuell A."/>
            <person name="Tai V."/>
            <person name="Vallon O."/>
            <person name="Piganeau G."/>
            <person name="Jancek S."/>
            <person name="Heijde M."/>
            <person name="Jabbari K."/>
            <person name="Bowler C."/>
            <person name="Lohr M."/>
            <person name="Robbens S."/>
            <person name="Werner G."/>
            <person name="Dubchak I."/>
            <person name="Pazour G.J."/>
            <person name="Ren Q."/>
            <person name="Paulsen I."/>
            <person name="Delwiche C."/>
            <person name="Schmutz J."/>
            <person name="Rokhsar D."/>
            <person name="Van de Peer Y."/>
            <person name="Moreau H."/>
            <person name="Grigoriev I.V."/>
        </authorList>
    </citation>
    <scope>NUCLEOTIDE SEQUENCE [LARGE SCALE GENOMIC DNA]</scope>
    <source>
        <strain evidence="3 4">CCE9901</strain>
    </source>
</reference>
<keyword evidence="2" id="KW-0472">Membrane</keyword>
<evidence type="ECO:0000256" key="2">
    <source>
        <dbReference type="SAM" id="Phobius"/>
    </source>
</evidence>
<dbReference type="KEGG" id="olu:OSTLU_31389"/>
<dbReference type="AlphaFoldDB" id="A4RWM6"/>
<organism evidence="3 4">
    <name type="scientific">Ostreococcus lucimarinus (strain CCE9901)</name>
    <dbReference type="NCBI Taxonomy" id="436017"/>
    <lineage>
        <taxon>Eukaryota</taxon>
        <taxon>Viridiplantae</taxon>
        <taxon>Chlorophyta</taxon>
        <taxon>Mamiellophyceae</taxon>
        <taxon>Mamiellales</taxon>
        <taxon>Bathycoccaceae</taxon>
        <taxon>Ostreococcus</taxon>
    </lineage>
</organism>
<feature type="region of interest" description="Disordered" evidence="1">
    <location>
        <begin position="1"/>
        <end position="21"/>
    </location>
</feature>
<sequence length="109" mass="12437">MAPTAPRRRRPSARGKKSRALDRRADPLAYYTARVDRWFDRHPIAGAGVTVVTLAAFLYVVYAVSLATGLYRRYIARHTEPLLMKHVVPAWTTWTTRVERAMRRLAGDA</sequence>
<proteinExistence type="predicted"/>
<dbReference type="EMBL" id="CP000584">
    <property type="protein sequence ID" value="ABO95897.1"/>
    <property type="molecule type" value="Genomic_DNA"/>
</dbReference>
<accession>A4RWM6</accession>
<feature type="compositionally biased region" description="Basic residues" evidence="1">
    <location>
        <begin position="1"/>
        <end position="18"/>
    </location>
</feature>
<name>A4RWM6_OSTLU</name>
<dbReference type="HOGENOM" id="CLU_2188371_0_0_1"/>
<evidence type="ECO:0000313" key="4">
    <source>
        <dbReference type="Proteomes" id="UP000001568"/>
    </source>
</evidence>